<evidence type="ECO:0000313" key="5">
    <source>
        <dbReference type="Proteomes" id="UP000589620"/>
    </source>
</evidence>
<dbReference type="GO" id="GO:0008168">
    <property type="term" value="F:methyltransferase activity"/>
    <property type="evidence" value="ECO:0007669"/>
    <property type="project" value="UniProtKB-KW"/>
</dbReference>
<name>A0A852SXZ6_9MICO</name>
<keyword evidence="2 4" id="KW-0808">Transferase</keyword>
<dbReference type="CDD" id="cd02440">
    <property type="entry name" value="AdoMet_MTases"/>
    <property type="match status" value="1"/>
</dbReference>
<comment type="caution">
    <text evidence="4">The sequence shown here is derived from an EMBL/GenBank/DDBJ whole genome shotgun (WGS) entry which is preliminary data.</text>
</comment>
<accession>A0A852SXZ6</accession>
<evidence type="ECO:0000256" key="1">
    <source>
        <dbReference type="ARBA" id="ARBA00022603"/>
    </source>
</evidence>
<dbReference type="Gene3D" id="3.40.50.150">
    <property type="entry name" value="Vaccinia Virus protein VP39"/>
    <property type="match status" value="1"/>
</dbReference>
<dbReference type="Pfam" id="PF13649">
    <property type="entry name" value="Methyltransf_25"/>
    <property type="match status" value="1"/>
</dbReference>
<proteinExistence type="predicted"/>
<evidence type="ECO:0000259" key="3">
    <source>
        <dbReference type="Pfam" id="PF13649"/>
    </source>
</evidence>
<dbReference type="SUPFAM" id="SSF53335">
    <property type="entry name" value="S-adenosyl-L-methionine-dependent methyltransferases"/>
    <property type="match status" value="1"/>
</dbReference>
<organism evidence="4 5">
    <name type="scientific">Leifsonia soli</name>
    <dbReference type="NCBI Taxonomy" id="582665"/>
    <lineage>
        <taxon>Bacteria</taxon>
        <taxon>Bacillati</taxon>
        <taxon>Actinomycetota</taxon>
        <taxon>Actinomycetes</taxon>
        <taxon>Micrococcales</taxon>
        <taxon>Microbacteriaceae</taxon>
        <taxon>Leifsonia</taxon>
    </lineage>
</organism>
<reference evidence="4 5" key="1">
    <citation type="submission" date="2020-07" db="EMBL/GenBank/DDBJ databases">
        <title>Sequencing the genomes of 1000 actinobacteria strains.</title>
        <authorList>
            <person name="Klenk H.-P."/>
        </authorList>
    </citation>
    <scope>NUCLEOTIDE SEQUENCE [LARGE SCALE GENOMIC DNA]</scope>
    <source>
        <strain evidence="4 5">DSM 23871</strain>
    </source>
</reference>
<evidence type="ECO:0000256" key="2">
    <source>
        <dbReference type="ARBA" id="ARBA00022679"/>
    </source>
</evidence>
<gene>
    <name evidence="4" type="ORF">BJ963_001061</name>
</gene>
<sequence length="223" mass="24453">MQSSVANAYSRRSTEYIELFGSMDPVHRADLNRVSAWADGLTGLVIDAGCGPGHWTNHLAARGIDVRGVDVVPEFIARARDSYPGMRFDIESLEELDAEPSSAGGVLSWYSLIHYEPEDIHTPLREFARVLRPGGGLLIGFFTWPTLERFPHAVVDAYRWPPLSLASELESAGFEVVETYERTETGARPQGAIVARRRLGAPPSRVTQNAYLSPTRGAAAEDG</sequence>
<keyword evidence="1 4" id="KW-0489">Methyltransferase</keyword>
<keyword evidence="5" id="KW-1185">Reference proteome</keyword>
<dbReference type="RefSeq" id="WP_343037230.1">
    <property type="nucleotide sequence ID" value="NZ_BAAAPX010000001.1"/>
</dbReference>
<dbReference type="AlphaFoldDB" id="A0A852SXZ6"/>
<evidence type="ECO:0000313" key="4">
    <source>
        <dbReference type="EMBL" id="NYD73542.1"/>
    </source>
</evidence>
<dbReference type="Proteomes" id="UP000589620">
    <property type="component" value="Unassembled WGS sequence"/>
</dbReference>
<feature type="domain" description="Methyltransferase" evidence="3">
    <location>
        <begin position="45"/>
        <end position="135"/>
    </location>
</feature>
<protein>
    <submittedName>
        <fullName evidence="4">SAM-dependent methyltransferase</fullName>
    </submittedName>
</protein>
<dbReference type="InterPro" id="IPR029063">
    <property type="entry name" value="SAM-dependent_MTases_sf"/>
</dbReference>
<dbReference type="EMBL" id="JACCBJ010000001">
    <property type="protein sequence ID" value="NYD73542.1"/>
    <property type="molecule type" value="Genomic_DNA"/>
</dbReference>
<dbReference type="PANTHER" id="PTHR43861:SF1">
    <property type="entry name" value="TRANS-ACONITATE 2-METHYLTRANSFERASE"/>
    <property type="match status" value="1"/>
</dbReference>
<dbReference type="GO" id="GO:0032259">
    <property type="term" value="P:methylation"/>
    <property type="evidence" value="ECO:0007669"/>
    <property type="project" value="UniProtKB-KW"/>
</dbReference>
<dbReference type="PANTHER" id="PTHR43861">
    <property type="entry name" value="TRANS-ACONITATE 2-METHYLTRANSFERASE-RELATED"/>
    <property type="match status" value="1"/>
</dbReference>
<dbReference type="InterPro" id="IPR041698">
    <property type="entry name" value="Methyltransf_25"/>
</dbReference>